<dbReference type="CDD" id="cd00118">
    <property type="entry name" value="LysM"/>
    <property type="match status" value="2"/>
</dbReference>
<feature type="domain" description="LysM" evidence="1">
    <location>
        <begin position="50"/>
        <end position="93"/>
    </location>
</feature>
<evidence type="ECO:0000313" key="2">
    <source>
        <dbReference type="EMBL" id="MBM7692127.1"/>
    </source>
</evidence>
<evidence type="ECO:0000313" key="3">
    <source>
        <dbReference type="Proteomes" id="UP000823486"/>
    </source>
</evidence>
<dbReference type="InterPro" id="IPR018392">
    <property type="entry name" value="LysM"/>
</dbReference>
<dbReference type="EMBL" id="JAFBFI010000005">
    <property type="protein sequence ID" value="MBM7692127.1"/>
    <property type="molecule type" value="Genomic_DNA"/>
</dbReference>
<keyword evidence="3" id="KW-1185">Reference proteome</keyword>
<reference evidence="2 3" key="1">
    <citation type="submission" date="2021-01" db="EMBL/GenBank/DDBJ databases">
        <title>Genomic Encyclopedia of Type Strains, Phase IV (KMG-IV): sequencing the most valuable type-strain genomes for metagenomic binning, comparative biology and taxonomic classification.</title>
        <authorList>
            <person name="Goeker M."/>
        </authorList>
    </citation>
    <scope>NUCLEOTIDE SEQUENCE [LARGE SCALE GENOMIC DNA]</scope>
    <source>
        <strain evidence="2 3">DSM 105482</strain>
    </source>
</reference>
<dbReference type="RefSeq" id="WP_204540991.1">
    <property type="nucleotide sequence ID" value="NZ_JAFBFI010000005.1"/>
</dbReference>
<accession>A0ABS2QGA9</accession>
<dbReference type="InterPro" id="IPR036779">
    <property type="entry name" value="LysM_dom_sf"/>
</dbReference>
<dbReference type="Proteomes" id="UP000823486">
    <property type="component" value="Unassembled WGS sequence"/>
</dbReference>
<evidence type="ECO:0000259" key="1">
    <source>
        <dbReference type="PROSITE" id="PS51782"/>
    </source>
</evidence>
<dbReference type="Pfam" id="PF01476">
    <property type="entry name" value="LysM"/>
    <property type="match status" value="2"/>
</dbReference>
<dbReference type="PROSITE" id="PS51782">
    <property type="entry name" value="LYSM"/>
    <property type="match status" value="2"/>
</dbReference>
<dbReference type="SUPFAM" id="SSF54106">
    <property type="entry name" value="LysM domain"/>
    <property type="match status" value="2"/>
</dbReference>
<dbReference type="PANTHER" id="PTHR33734">
    <property type="entry name" value="LYSM DOMAIN-CONTAINING GPI-ANCHORED PROTEIN 2"/>
    <property type="match status" value="1"/>
</dbReference>
<feature type="domain" description="LysM" evidence="1">
    <location>
        <begin position="117"/>
        <end position="160"/>
    </location>
</feature>
<comment type="caution">
    <text evidence="2">The sequence shown here is derived from an EMBL/GenBank/DDBJ whole genome shotgun (WGS) entry which is preliminary data.</text>
</comment>
<organism evidence="2 3">
    <name type="scientific">Peribacillus deserti</name>
    <dbReference type="NCBI Taxonomy" id="673318"/>
    <lineage>
        <taxon>Bacteria</taxon>
        <taxon>Bacillati</taxon>
        <taxon>Bacillota</taxon>
        <taxon>Bacilli</taxon>
        <taxon>Bacillales</taxon>
        <taxon>Bacillaceae</taxon>
        <taxon>Peribacillus</taxon>
    </lineage>
</organism>
<name>A0ABS2QGA9_9BACI</name>
<proteinExistence type="predicted"/>
<dbReference type="PANTHER" id="PTHR33734:SF22">
    <property type="entry name" value="MEMBRANE-BOUND LYTIC MUREIN TRANSGLYCOSYLASE D"/>
    <property type="match status" value="1"/>
</dbReference>
<dbReference type="SMART" id="SM00257">
    <property type="entry name" value="LysM"/>
    <property type="match status" value="2"/>
</dbReference>
<sequence length="225" mass="24406">MIGSTRNNLEAAIIHRPLQKLNIKVTLLASSFLLGVMLLVGGTQAAACSDTYTIKKGDTLAKLSAKYHVTVQQLKDANGLSSDKIKAGQLIEVPASHTNNLVKAKTVNVPQSKGKGQAYVVKAGDTLWSISKKFNVTVDTIKQANQKKNNKLRKGEKLIIPSDAPKSKSAKVTGAADNHSIEFVSGKDYFVLQVGYGKAEDLVKKMAGKTVKVYYKDSQFISYTY</sequence>
<dbReference type="Gene3D" id="3.10.350.10">
    <property type="entry name" value="LysM domain"/>
    <property type="match status" value="2"/>
</dbReference>
<protein>
    <submittedName>
        <fullName evidence="2">LysM repeat protein</fullName>
    </submittedName>
</protein>
<gene>
    <name evidence="2" type="ORF">JOC77_001554</name>
</gene>